<sequence length="380" mass="39846">MAWKIAFSGFIALVIVMGIGRFAFTPQVPLMLAEGQFSLTGAGLVAASNYLGYLCGSYDAMRASHRVETRLWAGVWGAVLLTLLSGLVDGAYWHGAIRFVIGWASGWGLVMVAAWSSERLLALGRPGLSAAVFAGPGAGIFLSGLLAVWFHAQQWSADAAWLGYGTVALVLASAVSMNFPRRGDMHRPQSAATVPIALTGNVKRLVWSYSLAGFGYILPATFLSQMATERFPGSPLAQFMWPLFGGASVVGIGILIATRHYFSTPTSLRLAIALWLQALGVACAELIPGVVGLALGAILVGGGFLCVVQLSLLYGRELAPDSARYMAGLLTTGYAAGQLVGPMLSALSTSLTGSLTPALYVAAFALMLAGLLVWPVKKLA</sequence>
<dbReference type="Pfam" id="PF06779">
    <property type="entry name" value="MFS_4"/>
    <property type="match status" value="1"/>
</dbReference>
<reference evidence="2 3" key="1">
    <citation type="submission" date="2018-06" db="EMBL/GenBank/DDBJ databases">
        <authorList>
            <consortium name="Pathogen Informatics"/>
            <person name="Doyle S."/>
        </authorList>
    </citation>
    <scope>NUCLEOTIDE SEQUENCE [LARGE SCALE GENOMIC DNA]</scope>
    <source>
        <strain evidence="2 3">NCTC12151</strain>
    </source>
</reference>
<dbReference type="EMBL" id="LS483470">
    <property type="protein sequence ID" value="SQI35636.1"/>
    <property type="molecule type" value="Genomic_DNA"/>
</dbReference>
<keyword evidence="1" id="KW-0472">Membrane</keyword>
<dbReference type="Proteomes" id="UP000249005">
    <property type="component" value="Chromosome 1"/>
</dbReference>
<feature type="transmembrane region" description="Helical" evidence="1">
    <location>
        <begin position="161"/>
        <end position="179"/>
    </location>
</feature>
<evidence type="ECO:0000313" key="2">
    <source>
        <dbReference type="EMBL" id="SQI35636.1"/>
    </source>
</evidence>
<dbReference type="InterPro" id="IPR010645">
    <property type="entry name" value="MFS_4"/>
</dbReference>
<dbReference type="PANTHER" id="PTHR23537:SF1">
    <property type="entry name" value="SUGAR TRANSPORTER"/>
    <property type="match status" value="1"/>
</dbReference>
<feature type="transmembrane region" description="Helical" evidence="1">
    <location>
        <begin position="293"/>
        <end position="313"/>
    </location>
</feature>
<dbReference type="GO" id="GO:0005886">
    <property type="term" value="C:plasma membrane"/>
    <property type="evidence" value="ECO:0007669"/>
    <property type="project" value="TreeGrafter"/>
</dbReference>
<feature type="transmembrane region" description="Helical" evidence="1">
    <location>
        <begin position="128"/>
        <end position="149"/>
    </location>
</feature>
<dbReference type="RefSeq" id="WP_111739127.1">
    <property type="nucleotide sequence ID" value="NZ_LR698987.1"/>
</dbReference>
<keyword evidence="1" id="KW-1133">Transmembrane helix</keyword>
<feature type="transmembrane region" description="Helical" evidence="1">
    <location>
        <begin position="71"/>
        <end position="93"/>
    </location>
</feature>
<feature type="transmembrane region" description="Helical" evidence="1">
    <location>
        <begin position="358"/>
        <end position="376"/>
    </location>
</feature>
<protein>
    <submittedName>
        <fullName evidence="2">Protein of uncharacterized function (DUF1228)</fullName>
    </submittedName>
</protein>
<proteinExistence type="predicted"/>
<dbReference type="PANTHER" id="PTHR23537">
    <property type="match status" value="1"/>
</dbReference>
<gene>
    <name evidence="2" type="ORF">NCTC12151_00476</name>
</gene>
<evidence type="ECO:0000313" key="3">
    <source>
        <dbReference type="Proteomes" id="UP000249005"/>
    </source>
</evidence>
<name>A0A2X4U755_9GAMM</name>
<dbReference type="KEGG" id="lri:NCTC12151_00476"/>
<dbReference type="AlphaFoldDB" id="A0A2X4U755"/>
<feature type="transmembrane region" description="Helical" evidence="1">
    <location>
        <begin position="206"/>
        <end position="227"/>
    </location>
</feature>
<feature type="transmembrane region" description="Helical" evidence="1">
    <location>
        <begin position="6"/>
        <end position="24"/>
    </location>
</feature>
<feature type="transmembrane region" description="Helical" evidence="1">
    <location>
        <begin position="270"/>
        <end position="287"/>
    </location>
</feature>
<organism evidence="2 3">
    <name type="scientific">Leminorella richardii</name>
    <dbReference type="NCBI Taxonomy" id="158841"/>
    <lineage>
        <taxon>Bacteria</taxon>
        <taxon>Pseudomonadati</taxon>
        <taxon>Pseudomonadota</taxon>
        <taxon>Gammaproteobacteria</taxon>
        <taxon>Enterobacterales</taxon>
        <taxon>Budviciaceae</taxon>
        <taxon>Leminorella</taxon>
    </lineage>
</organism>
<feature type="transmembrane region" description="Helical" evidence="1">
    <location>
        <begin position="99"/>
        <end position="116"/>
    </location>
</feature>
<keyword evidence="1" id="KW-0812">Transmembrane</keyword>
<dbReference type="Gene3D" id="1.20.1250.20">
    <property type="entry name" value="MFS general substrate transporter like domains"/>
    <property type="match status" value="1"/>
</dbReference>
<accession>A0A2X4U755</accession>
<feature type="transmembrane region" description="Helical" evidence="1">
    <location>
        <begin position="239"/>
        <end position="258"/>
    </location>
</feature>
<evidence type="ECO:0000256" key="1">
    <source>
        <dbReference type="SAM" id="Phobius"/>
    </source>
</evidence>
<dbReference type="SUPFAM" id="SSF103473">
    <property type="entry name" value="MFS general substrate transporter"/>
    <property type="match status" value="1"/>
</dbReference>
<keyword evidence="3" id="KW-1185">Reference proteome</keyword>
<dbReference type="InterPro" id="IPR036259">
    <property type="entry name" value="MFS_trans_sf"/>
</dbReference>
<feature type="transmembrane region" description="Helical" evidence="1">
    <location>
        <begin position="325"/>
        <end position="346"/>
    </location>
</feature>
<dbReference type="OrthoDB" id="9797953at2"/>